<accession>T1GYH8</accession>
<feature type="region of interest" description="Disordered" evidence="1">
    <location>
        <begin position="206"/>
        <end position="245"/>
    </location>
</feature>
<evidence type="ECO:0000313" key="2">
    <source>
        <dbReference type="EnsemblMetazoa" id="MESCA008906-PA"/>
    </source>
</evidence>
<dbReference type="STRING" id="36166.T1GYH8"/>
<evidence type="ECO:0000313" key="3">
    <source>
        <dbReference type="Proteomes" id="UP000015102"/>
    </source>
</evidence>
<name>T1GYH8_MEGSC</name>
<dbReference type="EnsemblMetazoa" id="MESCA008906-RA">
    <property type="protein sequence ID" value="MESCA008906-PA"/>
    <property type="gene ID" value="MESCA008906"/>
</dbReference>
<feature type="compositionally biased region" description="Polar residues" evidence="1">
    <location>
        <begin position="23"/>
        <end position="33"/>
    </location>
</feature>
<protein>
    <submittedName>
        <fullName evidence="2">Uncharacterized protein</fullName>
    </submittedName>
</protein>
<sequence length="245" mass="26804">SDTISVTVTSPADVEVGSECRSTEQISSPTPTIDSDIFEDALAEIPDDAELNSLIDKLSKSLSEIEELENEQGQQVSSELDIPIDHISTDSNDSTSTVIENESFANTIFDSSSTTNISPINDVSSTSTNGLTCVDTVPLTNTILHAADSTEAEIESESVEEDLESERLRHLVPGSIAEREYMKWTNAVDMPNNPYAPDALKKRLSGSSENFMDLPNISQEEKESVKVGDEVPKLDNNENEKEFER</sequence>
<reference evidence="3" key="1">
    <citation type="submission" date="2013-02" db="EMBL/GenBank/DDBJ databases">
        <authorList>
            <person name="Hughes D."/>
        </authorList>
    </citation>
    <scope>NUCLEOTIDE SEQUENCE</scope>
    <source>
        <strain>Durham</strain>
        <strain evidence="3">NC isolate 2 -- Noor lab</strain>
    </source>
</reference>
<reference evidence="2" key="2">
    <citation type="submission" date="2015-06" db="UniProtKB">
        <authorList>
            <consortium name="EnsemblMetazoa"/>
        </authorList>
    </citation>
    <scope>IDENTIFICATION</scope>
</reference>
<keyword evidence="3" id="KW-1185">Reference proteome</keyword>
<proteinExistence type="predicted"/>
<feature type="compositionally biased region" description="Polar residues" evidence="1">
    <location>
        <begin position="1"/>
        <end position="10"/>
    </location>
</feature>
<dbReference type="Proteomes" id="UP000015102">
    <property type="component" value="Unassembled WGS sequence"/>
</dbReference>
<feature type="compositionally biased region" description="Basic and acidic residues" evidence="1">
    <location>
        <begin position="219"/>
        <end position="245"/>
    </location>
</feature>
<evidence type="ECO:0000256" key="1">
    <source>
        <dbReference type="SAM" id="MobiDB-lite"/>
    </source>
</evidence>
<dbReference type="EMBL" id="CAQQ02165522">
    <property type="status" value="NOT_ANNOTATED_CDS"/>
    <property type="molecule type" value="Genomic_DNA"/>
</dbReference>
<feature type="region of interest" description="Disordered" evidence="1">
    <location>
        <begin position="1"/>
        <end position="34"/>
    </location>
</feature>
<organism evidence="2 3">
    <name type="scientific">Megaselia scalaris</name>
    <name type="common">Humpbacked fly</name>
    <name type="synonym">Phora scalaris</name>
    <dbReference type="NCBI Taxonomy" id="36166"/>
    <lineage>
        <taxon>Eukaryota</taxon>
        <taxon>Metazoa</taxon>
        <taxon>Ecdysozoa</taxon>
        <taxon>Arthropoda</taxon>
        <taxon>Hexapoda</taxon>
        <taxon>Insecta</taxon>
        <taxon>Pterygota</taxon>
        <taxon>Neoptera</taxon>
        <taxon>Endopterygota</taxon>
        <taxon>Diptera</taxon>
        <taxon>Brachycera</taxon>
        <taxon>Muscomorpha</taxon>
        <taxon>Platypezoidea</taxon>
        <taxon>Phoridae</taxon>
        <taxon>Megaseliini</taxon>
        <taxon>Megaselia</taxon>
    </lineage>
</organism>
<dbReference type="HOGENOM" id="CLU_1135900_0_0_1"/>
<dbReference type="AlphaFoldDB" id="T1GYH8"/>